<proteinExistence type="predicted"/>
<evidence type="ECO:0000313" key="2">
    <source>
        <dbReference type="EMBL" id="AQS83928.1"/>
    </source>
</evidence>
<feature type="transmembrane region" description="Helical" evidence="1">
    <location>
        <begin position="60"/>
        <end position="80"/>
    </location>
</feature>
<gene>
    <name evidence="2" type="ORF">A0U92_03130</name>
</gene>
<dbReference type="Proteomes" id="UP000188937">
    <property type="component" value="Chromosome"/>
</dbReference>
<protein>
    <submittedName>
        <fullName evidence="2">Uncharacterized protein</fullName>
    </submittedName>
</protein>
<keyword evidence="1" id="KW-0812">Transmembrane</keyword>
<accession>A0A1U9KDV4</accession>
<keyword evidence="1" id="KW-1133">Transmembrane helix</keyword>
<reference evidence="2 3" key="1">
    <citation type="submission" date="2016-03" db="EMBL/GenBank/DDBJ databases">
        <title>Acetic acid bacteria sequencing.</title>
        <authorList>
            <person name="Brandt J."/>
            <person name="Jakob F."/>
            <person name="Vogel R.F."/>
        </authorList>
    </citation>
    <scope>NUCLEOTIDE SEQUENCE [LARGE SCALE GENOMIC DNA]</scope>
    <source>
        <strain evidence="2 3">TMW2.1153</strain>
    </source>
</reference>
<keyword evidence="3" id="KW-1185">Reference proteome</keyword>
<organism evidence="2 3">
    <name type="scientific">Acetobacter aceti</name>
    <dbReference type="NCBI Taxonomy" id="435"/>
    <lineage>
        <taxon>Bacteria</taxon>
        <taxon>Pseudomonadati</taxon>
        <taxon>Pseudomonadota</taxon>
        <taxon>Alphaproteobacteria</taxon>
        <taxon>Acetobacterales</taxon>
        <taxon>Acetobacteraceae</taxon>
        <taxon>Acetobacter</taxon>
        <taxon>Acetobacter subgen. Acetobacter</taxon>
    </lineage>
</organism>
<dbReference type="KEGG" id="aace:A0U92_03130"/>
<keyword evidence="1" id="KW-0472">Membrane</keyword>
<evidence type="ECO:0000256" key="1">
    <source>
        <dbReference type="SAM" id="Phobius"/>
    </source>
</evidence>
<name>A0A1U9KDV4_ACEAC</name>
<dbReference type="AlphaFoldDB" id="A0A1U9KDV4"/>
<dbReference type="EMBL" id="CP014692">
    <property type="protein sequence ID" value="AQS83928.1"/>
    <property type="molecule type" value="Genomic_DNA"/>
</dbReference>
<evidence type="ECO:0000313" key="3">
    <source>
        <dbReference type="Proteomes" id="UP000188937"/>
    </source>
</evidence>
<sequence length="90" mass="10213">MKSVAEHADATDSDQRALPDELARRETLKAKLDEACSRLEADAKAQVEAARPTAFQSLKIALCSCRFFEILYFYILYFTFSLWKCLSVGK</sequence>